<comment type="caution">
    <text evidence="2">The sequence shown here is derived from an EMBL/GenBank/DDBJ whole genome shotgun (WGS) entry which is preliminary data.</text>
</comment>
<sequence length="997" mass="114343">MSSVLPPDNRLTGHYSYKNELYSVHFGAPQVVLKTPSPTEAPPFESGTLIPNFLEPRYLTPRYAYMLFTLKYPPWRENFFSALDFSRAELPIVQDDDHPGRFKLGTATQKDWLHLEISLRNVGFGIYSQISEMKYPRLGNVVTPYGFSAVRYKFLQNFPTEASARFAAWRSKLNFLPLIAYVSMAFWIAEGYDQWCQDNKVTALDWRGELLKGENAVQPAFLETLESTTMNNWRAERVGCLYQIPDSSKYESEEQWRTRYEVEYFLKGILLSEFPIPLYISWGTLPSYISESTISAGFKDFIPAEELLDSFYAAGGKMSFSRYSVSWETKGWVEYPYKPAPSPIAAAPPLHATHSSPPPVNPFPPRPEHSAQRENESIFEFFARRGESNKRKMETETSEARQRRTQRLEHAKKGGLPAGTSCAFFWEEQGGHYIRKRVNRGEHTDYWAEYPRSQRRFGPIHNEWDLCVLFEKKHPVFGRTYDDDQDPYDSEDDDYDNVDQHPTFPQGADMATFLPLHVPGDVEMESEEFVPEGVDLGHEFDVSDLPLENIASSSKKCVERFMRRFNQAPSTENPTYESIGQNLLDVLQNRFGFVKPRSLDKHSAEFTPRDAPKKPLPTSLLPDVVGVPEIGSELASENLSSVLSIFFGQHTDARTANDIDRVLLDYHDQDWLPPSPFDFGRESLTSMRTGTTRSYYVLRQQGSGIGSEVLLFPRATDLLEVLRRGWGPEVKDVVKHLLARGTTFWFAWMSAQIESGSSLTQGKRDVTSGLGYRPQNFEFEKLDYTLYVLLRENRVLHGPRGRIALQYGGAVARLARAEISDVDFLQQFDDAVYDLGDCLWDGKSQHAYWYEFLTNHELDILCGVYHVGTGIRAKKAQEKEHENDDDGDGDGEQTSIASWWPKPHAWARGSLAREPWTFRSEQWYQKRLQHFADGVYLPTTTRKWRKNLRFNAQVLKCLDGCERVAEKVVDDLIACVDVNTLDFSFFCLKFSSRCNLP</sequence>
<accession>A0AAD7IXY0</accession>
<organism evidence="2 3">
    <name type="scientific">Mycena metata</name>
    <dbReference type="NCBI Taxonomy" id="1033252"/>
    <lineage>
        <taxon>Eukaryota</taxon>
        <taxon>Fungi</taxon>
        <taxon>Dikarya</taxon>
        <taxon>Basidiomycota</taxon>
        <taxon>Agaricomycotina</taxon>
        <taxon>Agaricomycetes</taxon>
        <taxon>Agaricomycetidae</taxon>
        <taxon>Agaricales</taxon>
        <taxon>Marasmiineae</taxon>
        <taxon>Mycenaceae</taxon>
        <taxon>Mycena</taxon>
    </lineage>
</organism>
<feature type="region of interest" description="Disordered" evidence="1">
    <location>
        <begin position="346"/>
        <end position="370"/>
    </location>
</feature>
<evidence type="ECO:0000313" key="2">
    <source>
        <dbReference type="EMBL" id="KAJ7751035.1"/>
    </source>
</evidence>
<name>A0AAD7IXY0_9AGAR</name>
<dbReference type="EMBL" id="JARKIB010000063">
    <property type="protein sequence ID" value="KAJ7751035.1"/>
    <property type="molecule type" value="Genomic_DNA"/>
</dbReference>
<gene>
    <name evidence="2" type="ORF">B0H16DRAFT_837071</name>
</gene>
<protein>
    <submittedName>
        <fullName evidence="2">Uncharacterized protein</fullName>
    </submittedName>
</protein>
<reference evidence="2" key="1">
    <citation type="submission" date="2023-03" db="EMBL/GenBank/DDBJ databases">
        <title>Massive genome expansion in bonnet fungi (Mycena s.s.) driven by repeated elements and novel gene families across ecological guilds.</title>
        <authorList>
            <consortium name="Lawrence Berkeley National Laboratory"/>
            <person name="Harder C.B."/>
            <person name="Miyauchi S."/>
            <person name="Viragh M."/>
            <person name="Kuo A."/>
            <person name="Thoen E."/>
            <person name="Andreopoulos B."/>
            <person name="Lu D."/>
            <person name="Skrede I."/>
            <person name="Drula E."/>
            <person name="Henrissat B."/>
            <person name="Morin E."/>
            <person name="Kohler A."/>
            <person name="Barry K."/>
            <person name="LaButti K."/>
            <person name="Morin E."/>
            <person name="Salamov A."/>
            <person name="Lipzen A."/>
            <person name="Mereny Z."/>
            <person name="Hegedus B."/>
            <person name="Baldrian P."/>
            <person name="Stursova M."/>
            <person name="Weitz H."/>
            <person name="Taylor A."/>
            <person name="Grigoriev I.V."/>
            <person name="Nagy L.G."/>
            <person name="Martin F."/>
            <person name="Kauserud H."/>
        </authorList>
    </citation>
    <scope>NUCLEOTIDE SEQUENCE</scope>
    <source>
        <strain evidence="2">CBHHK182m</strain>
    </source>
</reference>
<dbReference type="AlphaFoldDB" id="A0AAD7IXY0"/>
<keyword evidence="3" id="KW-1185">Reference proteome</keyword>
<proteinExistence type="predicted"/>
<dbReference type="Proteomes" id="UP001215598">
    <property type="component" value="Unassembled WGS sequence"/>
</dbReference>
<evidence type="ECO:0000313" key="3">
    <source>
        <dbReference type="Proteomes" id="UP001215598"/>
    </source>
</evidence>
<feature type="compositionally biased region" description="Pro residues" evidence="1">
    <location>
        <begin position="356"/>
        <end position="365"/>
    </location>
</feature>
<evidence type="ECO:0000256" key="1">
    <source>
        <dbReference type="SAM" id="MobiDB-lite"/>
    </source>
</evidence>
<feature type="region of interest" description="Disordered" evidence="1">
    <location>
        <begin position="875"/>
        <end position="894"/>
    </location>
</feature>